<comment type="catalytic activity">
    <reaction evidence="7">
        <text>L-prolyl-[collagen] + 2-oxoglutarate + O2 = trans-4-hydroxy-L-prolyl-[collagen] + succinate + CO2</text>
        <dbReference type="Rhea" id="RHEA:18945"/>
        <dbReference type="Rhea" id="RHEA-COMP:11676"/>
        <dbReference type="Rhea" id="RHEA-COMP:11680"/>
        <dbReference type="ChEBI" id="CHEBI:15379"/>
        <dbReference type="ChEBI" id="CHEBI:16526"/>
        <dbReference type="ChEBI" id="CHEBI:16810"/>
        <dbReference type="ChEBI" id="CHEBI:30031"/>
        <dbReference type="ChEBI" id="CHEBI:50342"/>
        <dbReference type="ChEBI" id="CHEBI:61965"/>
        <dbReference type="EC" id="1.14.11.2"/>
    </reaction>
</comment>
<gene>
    <name evidence="11" type="ORF">HYH02_008908</name>
</gene>
<evidence type="ECO:0000256" key="2">
    <source>
        <dbReference type="ARBA" id="ARBA00004648"/>
    </source>
</evidence>
<comment type="subcellular location">
    <subcellularLocation>
        <location evidence="2">Endoplasmic reticulum membrane</location>
        <topology evidence="2">Single-pass type II membrane protein</topology>
    </subcellularLocation>
</comment>
<evidence type="ECO:0000256" key="1">
    <source>
        <dbReference type="ARBA" id="ARBA00001961"/>
    </source>
</evidence>
<dbReference type="Pfam" id="PF13640">
    <property type="entry name" value="2OG-FeII_Oxy_3"/>
    <property type="match status" value="1"/>
</dbReference>
<dbReference type="PANTHER" id="PTHR10869:SF238">
    <property type="entry name" value="PROLYL 4-HYDROXYLASE 6-RELATED"/>
    <property type="match status" value="1"/>
</dbReference>
<name>A0A836B1L7_9CHLO</name>
<dbReference type="InterPro" id="IPR045054">
    <property type="entry name" value="P4HA-like"/>
</dbReference>
<dbReference type="PANTHER" id="PTHR10869">
    <property type="entry name" value="PROLYL 4-HYDROXYLASE ALPHA SUBUNIT"/>
    <property type="match status" value="1"/>
</dbReference>
<evidence type="ECO:0000256" key="5">
    <source>
        <dbReference type="ARBA" id="ARBA00023002"/>
    </source>
</evidence>
<keyword evidence="3" id="KW-0479">Metal-binding</keyword>
<dbReference type="GO" id="GO:0005506">
    <property type="term" value="F:iron ion binding"/>
    <property type="evidence" value="ECO:0007669"/>
    <property type="project" value="InterPro"/>
</dbReference>
<evidence type="ECO:0000256" key="4">
    <source>
        <dbReference type="ARBA" id="ARBA00022964"/>
    </source>
</evidence>
<feature type="signal peptide" evidence="9">
    <location>
        <begin position="1"/>
        <end position="29"/>
    </location>
</feature>
<dbReference type="GO" id="GO:0005789">
    <property type="term" value="C:endoplasmic reticulum membrane"/>
    <property type="evidence" value="ECO:0007669"/>
    <property type="project" value="UniProtKB-SubCell"/>
</dbReference>
<dbReference type="Proteomes" id="UP000613740">
    <property type="component" value="Unassembled WGS sequence"/>
</dbReference>
<reference evidence="11" key="1">
    <citation type="journal article" date="2020" name="bioRxiv">
        <title>Comparative genomics of Chlamydomonas.</title>
        <authorList>
            <person name="Craig R.J."/>
            <person name="Hasan A.R."/>
            <person name="Ness R.W."/>
            <person name="Keightley P.D."/>
        </authorList>
    </citation>
    <scope>NUCLEOTIDE SEQUENCE</scope>
    <source>
        <strain evidence="11">CCAP 11/173</strain>
    </source>
</reference>
<dbReference type="InterPro" id="IPR006620">
    <property type="entry name" value="Pro_4_hyd_alph"/>
</dbReference>
<keyword evidence="6" id="KW-0408">Iron</keyword>
<evidence type="ECO:0000259" key="10">
    <source>
        <dbReference type="PROSITE" id="PS51471"/>
    </source>
</evidence>
<accession>A0A836B1L7</accession>
<feature type="domain" description="Fe2OG dioxygenase" evidence="10">
    <location>
        <begin position="161"/>
        <end position="293"/>
    </location>
</feature>
<evidence type="ECO:0000256" key="3">
    <source>
        <dbReference type="ARBA" id="ARBA00022723"/>
    </source>
</evidence>
<keyword evidence="4" id="KW-0223">Dioxygenase</keyword>
<dbReference type="PROSITE" id="PS51471">
    <property type="entry name" value="FE2OG_OXY"/>
    <property type="match status" value="1"/>
</dbReference>
<evidence type="ECO:0000256" key="8">
    <source>
        <dbReference type="SAM" id="MobiDB-lite"/>
    </source>
</evidence>
<feature type="region of interest" description="Disordered" evidence="8">
    <location>
        <begin position="50"/>
        <end position="78"/>
    </location>
</feature>
<feature type="chain" id="PRO_5032269377" description="Fe2OG dioxygenase domain-containing protein" evidence="9">
    <location>
        <begin position="30"/>
        <end position="297"/>
    </location>
</feature>
<evidence type="ECO:0000256" key="9">
    <source>
        <dbReference type="SAM" id="SignalP"/>
    </source>
</evidence>
<dbReference type="GO" id="GO:0004656">
    <property type="term" value="F:procollagen-proline 4-dioxygenase activity"/>
    <property type="evidence" value="ECO:0007669"/>
    <property type="project" value="UniProtKB-EC"/>
</dbReference>
<evidence type="ECO:0000313" key="12">
    <source>
        <dbReference type="Proteomes" id="UP000613740"/>
    </source>
</evidence>
<evidence type="ECO:0000256" key="7">
    <source>
        <dbReference type="ARBA" id="ARBA00049169"/>
    </source>
</evidence>
<dbReference type="InterPro" id="IPR005123">
    <property type="entry name" value="Oxoglu/Fe-dep_dioxygenase_dom"/>
</dbReference>
<comment type="caution">
    <text evidence="11">The sequence shown here is derived from an EMBL/GenBank/DDBJ whole genome shotgun (WGS) entry which is preliminary data.</text>
</comment>
<evidence type="ECO:0000313" key="11">
    <source>
        <dbReference type="EMBL" id="KAG2445040.1"/>
    </source>
</evidence>
<evidence type="ECO:0000256" key="6">
    <source>
        <dbReference type="ARBA" id="ARBA00023004"/>
    </source>
</evidence>
<feature type="compositionally biased region" description="Gly residues" evidence="8">
    <location>
        <begin position="62"/>
        <end position="72"/>
    </location>
</feature>
<sequence length="297" mass="32162">MRQRCVGPKAALSLALVPLLLSCRHQTLALEETEGEELLVGWKGETYNAGGSHARSSTVPGDAGGGGDGPSGGAADEGPWVETVSWVPRAFIFHGFLTHAECDHLIGLALPKLERSMVVGDQRDEVDPIRTSYSASIGYNETGIVADIEDRIARSTHLPRNHQEPMEVLRYVNGQKYDAHWDWFEDKDDSGSGGGGNRMATVLMYLSDVDPAAGGETALPLAMPLDLKAQSVKGHGYSECAAKMGISVRPRKGDMLLFWDMDPGGREPDRHALHASCPTTSGTKWTATKWIHNRPYG</sequence>
<dbReference type="GO" id="GO:0031418">
    <property type="term" value="F:L-ascorbic acid binding"/>
    <property type="evidence" value="ECO:0007669"/>
    <property type="project" value="InterPro"/>
</dbReference>
<dbReference type="InterPro" id="IPR044862">
    <property type="entry name" value="Pro_4_hyd_alph_FE2OG_OXY"/>
</dbReference>
<organism evidence="11 12">
    <name type="scientific">Chlamydomonas schloesseri</name>
    <dbReference type="NCBI Taxonomy" id="2026947"/>
    <lineage>
        <taxon>Eukaryota</taxon>
        <taxon>Viridiplantae</taxon>
        <taxon>Chlorophyta</taxon>
        <taxon>core chlorophytes</taxon>
        <taxon>Chlorophyceae</taxon>
        <taxon>CS clade</taxon>
        <taxon>Chlamydomonadales</taxon>
        <taxon>Chlamydomonadaceae</taxon>
        <taxon>Chlamydomonas</taxon>
    </lineage>
</organism>
<dbReference type="PROSITE" id="PS51257">
    <property type="entry name" value="PROKAR_LIPOPROTEIN"/>
    <property type="match status" value="1"/>
</dbReference>
<dbReference type="OrthoDB" id="420380at2759"/>
<proteinExistence type="predicted"/>
<keyword evidence="12" id="KW-1185">Reference proteome</keyword>
<dbReference type="EMBL" id="JAEHOD010000028">
    <property type="protein sequence ID" value="KAG2445040.1"/>
    <property type="molecule type" value="Genomic_DNA"/>
</dbReference>
<dbReference type="Gene3D" id="2.60.120.620">
    <property type="entry name" value="q2cbj1_9rhob like domain"/>
    <property type="match status" value="1"/>
</dbReference>
<keyword evidence="9" id="KW-0732">Signal</keyword>
<comment type="cofactor">
    <cofactor evidence="1">
        <name>L-ascorbate</name>
        <dbReference type="ChEBI" id="CHEBI:38290"/>
    </cofactor>
</comment>
<dbReference type="SMART" id="SM00702">
    <property type="entry name" value="P4Hc"/>
    <property type="match status" value="1"/>
</dbReference>
<dbReference type="AlphaFoldDB" id="A0A836B1L7"/>
<keyword evidence="5" id="KW-0560">Oxidoreductase</keyword>
<protein>
    <recommendedName>
        <fullName evidence="10">Fe2OG dioxygenase domain-containing protein</fullName>
    </recommendedName>
</protein>